<name>A0A5J4SUM3_9ZZZZ</name>
<evidence type="ECO:0008006" key="2">
    <source>
        <dbReference type="Google" id="ProtNLM"/>
    </source>
</evidence>
<comment type="caution">
    <text evidence="1">The sequence shown here is derived from an EMBL/GenBank/DDBJ whole genome shotgun (WGS) entry which is preliminary data.</text>
</comment>
<accession>A0A5J4SUM3</accession>
<proteinExistence type="predicted"/>
<dbReference type="EMBL" id="SNRY01000046">
    <property type="protein sequence ID" value="KAA6349502.1"/>
    <property type="molecule type" value="Genomic_DNA"/>
</dbReference>
<gene>
    <name evidence="1" type="ORF">EZS27_003099</name>
</gene>
<sequence>MQFQGGKVDAVKPNTETWANANLKITNSTFWQCATTDQMGNYANSFAQKGNNIIIQSCIFVDCGNKAVVRRLDGGNTNATVICRLNSCFNTE</sequence>
<dbReference type="AlphaFoldDB" id="A0A5J4SUM3"/>
<protein>
    <recommendedName>
        <fullName evidence="2">Pectate lyase</fullName>
    </recommendedName>
</protein>
<reference evidence="1" key="1">
    <citation type="submission" date="2019-03" db="EMBL/GenBank/DDBJ databases">
        <title>Single cell metagenomics reveals metabolic interactions within the superorganism composed of flagellate Streblomastix strix and complex community of Bacteroidetes bacteria on its surface.</title>
        <authorList>
            <person name="Treitli S.C."/>
            <person name="Kolisko M."/>
            <person name="Husnik F."/>
            <person name="Keeling P."/>
            <person name="Hampl V."/>
        </authorList>
    </citation>
    <scope>NUCLEOTIDE SEQUENCE</scope>
    <source>
        <strain evidence="1">STM</strain>
    </source>
</reference>
<organism evidence="1">
    <name type="scientific">termite gut metagenome</name>
    <dbReference type="NCBI Taxonomy" id="433724"/>
    <lineage>
        <taxon>unclassified sequences</taxon>
        <taxon>metagenomes</taxon>
        <taxon>organismal metagenomes</taxon>
    </lineage>
</organism>
<evidence type="ECO:0000313" key="1">
    <source>
        <dbReference type="EMBL" id="KAA6349502.1"/>
    </source>
</evidence>